<organism evidence="1 2">
    <name type="scientific">Parapedobacter deserti</name>
    <dbReference type="NCBI Taxonomy" id="1912957"/>
    <lineage>
        <taxon>Bacteria</taxon>
        <taxon>Pseudomonadati</taxon>
        <taxon>Bacteroidota</taxon>
        <taxon>Sphingobacteriia</taxon>
        <taxon>Sphingobacteriales</taxon>
        <taxon>Sphingobacteriaceae</taxon>
        <taxon>Parapedobacter</taxon>
    </lineage>
</organism>
<evidence type="ECO:0000313" key="2">
    <source>
        <dbReference type="Proteomes" id="UP001595526"/>
    </source>
</evidence>
<name>A0ABV7JPG2_9SPHI</name>
<accession>A0ABV7JPG2</accession>
<sequence>MTGEFFNEPKSLTDVAKHLYIDGKDEEKVLEEVPGELVRELDISV</sequence>
<comment type="caution">
    <text evidence="1">The sequence shown here is derived from an EMBL/GenBank/DDBJ whole genome shotgun (WGS) entry which is preliminary data.</text>
</comment>
<dbReference type="RefSeq" id="WP_379022664.1">
    <property type="nucleotide sequence ID" value="NZ_JBHRTA010000035.1"/>
</dbReference>
<keyword evidence="2" id="KW-1185">Reference proteome</keyword>
<protein>
    <submittedName>
        <fullName evidence="1">Uncharacterized protein</fullName>
    </submittedName>
</protein>
<proteinExistence type="predicted"/>
<dbReference type="Proteomes" id="UP001595526">
    <property type="component" value="Unassembled WGS sequence"/>
</dbReference>
<gene>
    <name evidence="1" type="ORF">ACFOET_11405</name>
</gene>
<dbReference type="EMBL" id="JBHRTA010000035">
    <property type="protein sequence ID" value="MFC3198218.1"/>
    <property type="molecule type" value="Genomic_DNA"/>
</dbReference>
<reference evidence="2" key="1">
    <citation type="journal article" date="2019" name="Int. J. Syst. Evol. Microbiol.">
        <title>The Global Catalogue of Microorganisms (GCM) 10K type strain sequencing project: providing services to taxonomists for standard genome sequencing and annotation.</title>
        <authorList>
            <consortium name="The Broad Institute Genomics Platform"/>
            <consortium name="The Broad Institute Genome Sequencing Center for Infectious Disease"/>
            <person name="Wu L."/>
            <person name="Ma J."/>
        </authorList>
    </citation>
    <scope>NUCLEOTIDE SEQUENCE [LARGE SCALE GENOMIC DNA]</scope>
    <source>
        <strain evidence="2">KCTC 52416</strain>
    </source>
</reference>
<evidence type="ECO:0000313" key="1">
    <source>
        <dbReference type="EMBL" id="MFC3198218.1"/>
    </source>
</evidence>